<evidence type="ECO:0000313" key="1">
    <source>
        <dbReference type="EnsemblMetazoa" id="tetur03g09780.1"/>
    </source>
</evidence>
<reference evidence="1" key="2">
    <citation type="submission" date="2015-06" db="UniProtKB">
        <authorList>
            <consortium name="EnsemblMetazoa"/>
        </authorList>
    </citation>
    <scope>IDENTIFICATION</scope>
</reference>
<sequence length="33" mass="4059">MVENIRDVISSFIHHHPHHYQQKKSQLETQNYL</sequence>
<proteinExistence type="predicted"/>
<name>T1K109_TETUR</name>
<accession>T1K109</accession>
<reference evidence="2" key="1">
    <citation type="submission" date="2011-08" db="EMBL/GenBank/DDBJ databases">
        <authorList>
            <person name="Rombauts S."/>
        </authorList>
    </citation>
    <scope>NUCLEOTIDE SEQUENCE</scope>
    <source>
        <strain evidence="2">London</strain>
    </source>
</reference>
<keyword evidence="2" id="KW-1185">Reference proteome</keyword>
<dbReference type="Proteomes" id="UP000015104">
    <property type="component" value="Unassembled WGS sequence"/>
</dbReference>
<dbReference type="AlphaFoldDB" id="T1K109"/>
<dbReference type="EMBL" id="CAEY01001146">
    <property type="status" value="NOT_ANNOTATED_CDS"/>
    <property type="molecule type" value="Genomic_DNA"/>
</dbReference>
<organism evidence="1 2">
    <name type="scientific">Tetranychus urticae</name>
    <name type="common">Two-spotted spider mite</name>
    <dbReference type="NCBI Taxonomy" id="32264"/>
    <lineage>
        <taxon>Eukaryota</taxon>
        <taxon>Metazoa</taxon>
        <taxon>Ecdysozoa</taxon>
        <taxon>Arthropoda</taxon>
        <taxon>Chelicerata</taxon>
        <taxon>Arachnida</taxon>
        <taxon>Acari</taxon>
        <taxon>Acariformes</taxon>
        <taxon>Trombidiformes</taxon>
        <taxon>Prostigmata</taxon>
        <taxon>Eleutherengona</taxon>
        <taxon>Raphignathae</taxon>
        <taxon>Tetranychoidea</taxon>
        <taxon>Tetranychidae</taxon>
        <taxon>Tetranychus</taxon>
    </lineage>
</organism>
<dbReference type="EnsemblMetazoa" id="tetur03g09780.1">
    <property type="protein sequence ID" value="tetur03g09780.1"/>
    <property type="gene ID" value="tetur03g09780"/>
</dbReference>
<dbReference type="HOGENOM" id="CLU_3385336_0_0_1"/>
<evidence type="ECO:0000313" key="2">
    <source>
        <dbReference type="Proteomes" id="UP000015104"/>
    </source>
</evidence>
<protein>
    <submittedName>
        <fullName evidence="1">Uncharacterized protein</fullName>
    </submittedName>
</protein>